<evidence type="ECO:0000313" key="9">
    <source>
        <dbReference type="EMBL" id="TBL75272.1"/>
    </source>
</evidence>
<keyword evidence="3" id="KW-1003">Cell membrane</keyword>
<feature type="transmembrane region" description="Helical" evidence="7">
    <location>
        <begin position="214"/>
        <end position="234"/>
    </location>
</feature>
<feature type="transmembrane region" description="Helical" evidence="7">
    <location>
        <begin position="191"/>
        <end position="208"/>
    </location>
</feature>
<feature type="domain" description="ABC transmembrane type-1" evidence="8">
    <location>
        <begin position="81"/>
        <end position="265"/>
    </location>
</feature>
<comment type="subcellular location">
    <subcellularLocation>
        <location evidence="1 7">Cell membrane</location>
        <topology evidence="1 7">Multi-pass membrane protein</topology>
    </subcellularLocation>
</comment>
<organism evidence="9 10">
    <name type="scientific">Paenibacillus thalictri</name>
    <dbReference type="NCBI Taxonomy" id="2527873"/>
    <lineage>
        <taxon>Bacteria</taxon>
        <taxon>Bacillati</taxon>
        <taxon>Bacillota</taxon>
        <taxon>Bacilli</taxon>
        <taxon>Bacillales</taxon>
        <taxon>Paenibacillaceae</taxon>
        <taxon>Paenibacillus</taxon>
    </lineage>
</organism>
<dbReference type="PROSITE" id="PS50928">
    <property type="entry name" value="ABC_TM1"/>
    <property type="match status" value="1"/>
</dbReference>
<evidence type="ECO:0000256" key="3">
    <source>
        <dbReference type="ARBA" id="ARBA00022475"/>
    </source>
</evidence>
<comment type="similarity">
    <text evidence="7">Belongs to the binding-protein-dependent transport system permease family.</text>
</comment>
<accession>A0A4Q9DNU6</accession>
<comment type="caution">
    <text evidence="9">The sequence shown here is derived from an EMBL/GenBank/DDBJ whole genome shotgun (WGS) entry which is preliminary data.</text>
</comment>
<feature type="transmembrane region" description="Helical" evidence="7">
    <location>
        <begin position="33"/>
        <end position="51"/>
    </location>
</feature>
<dbReference type="InterPro" id="IPR000515">
    <property type="entry name" value="MetI-like"/>
</dbReference>
<keyword evidence="5 7" id="KW-1133">Transmembrane helix</keyword>
<keyword evidence="6 7" id="KW-0472">Membrane</keyword>
<dbReference type="InterPro" id="IPR035906">
    <property type="entry name" value="MetI-like_sf"/>
</dbReference>
<evidence type="ECO:0000256" key="7">
    <source>
        <dbReference type="RuleBase" id="RU363032"/>
    </source>
</evidence>
<dbReference type="FunFam" id="1.10.3720.10:FF:000003">
    <property type="entry name" value="Aliphatic sulfonate ABC transporter permease"/>
    <property type="match status" value="1"/>
</dbReference>
<proteinExistence type="inferred from homology"/>
<dbReference type="OrthoDB" id="9804353at2"/>
<evidence type="ECO:0000256" key="6">
    <source>
        <dbReference type="ARBA" id="ARBA00023136"/>
    </source>
</evidence>
<keyword evidence="10" id="KW-1185">Reference proteome</keyword>
<dbReference type="CDD" id="cd06261">
    <property type="entry name" value="TM_PBP2"/>
    <property type="match status" value="1"/>
</dbReference>
<evidence type="ECO:0000313" key="10">
    <source>
        <dbReference type="Proteomes" id="UP000293142"/>
    </source>
</evidence>
<dbReference type="GO" id="GO:0042918">
    <property type="term" value="P:alkanesulfonate transmembrane transport"/>
    <property type="evidence" value="ECO:0007669"/>
    <property type="project" value="UniProtKB-ARBA"/>
</dbReference>
<evidence type="ECO:0000256" key="5">
    <source>
        <dbReference type="ARBA" id="ARBA00022989"/>
    </source>
</evidence>
<feature type="transmembrane region" description="Helical" evidence="7">
    <location>
        <begin position="125"/>
        <end position="145"/>
    </location>
</feature>
<dbReference type="PANTHER" id="PTHR30151">
    <property type="entry name" value="ALKANE SULFONATE ABC TRANSPORTER-RELATED, MEMBRANE SUBUNIT"/>
    <property type="match status" value="1"/>
</dbReference>
<sequence>MSQQAELISGGVSNLNPAISAEKQGRLNQRLKIFALGALLPALLLIVWQIMGDAGYISPLLFPTPLRIGAAAVTLASSGELLSNLKISIVRVAAGFVIGGGLGLAFGVFVGLYRKTEKALDPTVQMIRMVPHLAIAPLFILWFGIGETAKILLIAKGAFFPLYINTFLGIRNVDNKLFDVTRVLGYSKLKTIVQLVLPAALPNILLGVRLSLGVAWLGLVVAEIMGSTAGIGYLMSDARQFSKTPIVFVGIIIFALFGKLTDSLVRLLERRWLSWRDSYKGS</sequence>
<keyword evidence="2 7" id="KW-0813">Transport</keyword>
<dbReference type="SUPFAM" id="SSF161098">
    <property type="entry name" value="MetI-like"/>
    <property type="match status" value="1"/>
</dbReference>
<dbReference type="GO" id="GO:0005886">
    <property type="term" value="C:plasma membrane"/>
    <property type="evidence" value="ECO:0007669"/>
    <property type="project" value="UniProtKB-SubCell"/>
</dbReference>
<keyword evidence="4 7" id="KW-0812">Transmembrane</keyword>
<gene>
    <name evidence="9" type="ORF">EYB31_22925</name>
</gene>
<dbReference type="RefSeq" id="WP_131015762.1">
    <property type="nucleotide sequence ID" value="NZ_SIRE01000017.1"/>
</dbReference>
<evidence type="ECO:0000259" key="8">
    <source>
        <dbReference type="PROSITE" id="PS50928"/>
    </source>
</evidence>
<dbReference type="Pfam" id="PF00528">
    <property type="entry name" value="BPD_transp_1"/>
    <property type="match status" value="1"/>
</dbReference>
<dbReference type="EMBL" id="SIRE01000017">
    <property type="protein sequence ID" value="TBL75272.1"/>
    <property type="molecule type" value="Genomic_DNA"/>
</dbReference>
<dbReference type="AlphaFoldDB" id="A0A4Q9DNU6"/>
<evidence type="ECO:0000256" key="4">
    <source>
        <dbReference type="ARBA" id="ARBA00022692"/>
    </source>
</evidence>
<protein>
    <submittedName>
        <fullName evidence="9">ABC transporter permease</fullName>
    </submittedName>
</protein>
<reference evidence="9 10" key="1">
    <citation type="submission" date="2019-02" db="EMBL/GenBank/DDBJ databases">
        <title>Paenibacillus sp. nov., isolated from surface-sterilized tissue of Thalictrum simplex L.</title>
        <authorList>
            <person name="Tuo L."/>
        </authorList>
    </citation>
    <scope>NUCLEOTIDE SEQUENCE [LARGE SCALE GENOMIC DNA]</scope>
    <source>
        <strain evidence="9 10">N2SHLJ1</strain>
    </source>
</reference>
<feature type="transmembrane region" description="Helical" evidence="7">
    <location>
        <begin position="89"/>
        <end position="113"/>
    </location>
</feature>
<dbReference type="Proteomes" id="UP000293142">
    <property type="component" value="Unassembled WGS sequence"/>
</dbReference>
<dbReference type="Gene3D" id="1.10.3720.10">
    <property type="entry name" value="MetI-like"/>
    <property type="match status" value="1"/>
</dbReference>
<name>A0A4Q9DNU6_9BACL</name>
<evidence type="ECO:0000256" key="2">
    <source>
        <dbReference type="ARBA" id="ARBA00022448"/>
    </source>
</evidence>
<feature type="transmembrane region" description="Helical" evidence="7">
    <location>
        <begin position="151"/>
        <end position="170"/>
    </location>
</feature>
<evidence type="ECO:0000256" key="1">
    <source>
        <dbReference type="ARBA" id="ARBA00004651"/>
    </source>
</evidence>
<dbReference type="PANTHER" id="PTHR30151:SF38">
    <property type="entry name" value="ALIPHATIC SULFONATES TRANSPORT PERMEASE PROTEIN SSUC-RELATED"/>
    <property type="match status" value="1"/>
</dbReference>
<feature type="transmembrane region" description="Helical" evidence="7">
    <location>
        <begin position="246"/>
        <end position="268"/>
    </location>
</feature>